<organism evidence="7 8">
    <name type="scientific">Candidatus Magnetominusculus xianensis</name>
    <dbReference type="NCBI Taxonomy" id="1748249"/>
    <lineage>
        <taxon>Bacteria</taxon>
        <taxon>Pseudomonadati</taxon>
        <taxon>Nitrospirota</taxon>
        <taxon>Nitrospiria</taxon>
        <taxon>Nitrospirales</taxon>
        <taxon>Nitrospiraceae</taxon>
        <taxon>Candidatus Magnetominusculus</taxon>
    </lineage>
</organism>
<name>A0ABR5SGG4_9BACT</name>
<feature type="domain" description="Response regulatory" evidence="6">
    <location>
        <begin position="9"/>
        <end position="124"/>
    </location>
</feature>
<evidence type="ECO:0000256" key="4">
    <source>
        <dbReference type="PROSITE-ProRule" id="PRU00169"/>
    </source>
</evidence>
<keyword evidence="8" id="KW-1185">Reference proteome</keyword>
<dbReference type="PROSITE" id="PS50110">
    <property type="entry name" value="RESPONSE_REGULATORY"/>
    <property type="match status" value="1"/>
</dbReference>
<keyword evidence="7" id="KW-0808">Transferase</keyword>
<gene>
    <name evidence="7" type="ORF">ASN18_1594</name>
</gene>
<evidence type="ECO:0000256" key="1">
    <source>
        <dbReference type="ARBA" id="ARBA00000085"/>
    </source>
</evidence>
<accession>A0ABR5SGG4</accession>
<dbReference type="InterPro" id="IPR005467">
    <property type="entry name" value="His_kinase_dom"/>
</dbReference>
<sequence>MSHDRDRMKVLIVDDDPVIRQHLRQILKDIYKLSFATSGVTALEKAQKLMPDIILLDIIMPEMDGYETCRRLKTCSVTANIPVIFISSITDIDEIVEAFKSGGVDYISKPFKSHEVLARVETHLKLYNFQRFLGKKVEEEINKRLVEEQMLIQQSKMAAMGEMIGAISHQWKQPLNALGLMVQDVVDAFVTGEADKKYLENFAKQSMKLIQFMSQTVDTFRNFLKPTHEKCTFDITEAIYDVVDLFYDMLKNDSICVQVNTDKMCSIYPIGYPNELKQVILNLINNSRDAINERRKKGFLTDDGRITVEIKEVKDRVVVYISDNGGGIGLTLMEKLFKPYVTTKGDKGTGIGLYMSKAIIEGKMDGKISVSNIEGGAQVVIELPLAKEV</sequence>
<dbReference type="EMBL" id="LNQR01000058">
    <property type="protein sequence ID" value="KWT85885.1"/>
    <property type="molecule type" value="Genomic_DNA"/>
</dbReference>
<dbReference type="PRINTS" id="PR00344">
    <property type="entry name" value="BCTRLSENSOR"/>
</dbReference>
<dbReference type="SUPFAM" id="SSF55874">
    <property type="entry name" value="ATPase domain of HSP90 chaperone/DNA topoisomerase II/histidine kinase"/>
    <property type="match status" value="1"/>
</dbReference>
<dbReference type="Gene3D" id="3.30.565.10">
    <property type="entry name" value="Histidine kinase-like ATPase, C-terminal domain"/>
    <property type="match status" value="1"/>
</dbReference>
<dbReference type="InterPro" id="IPR011006">
    <property type="entry name" value="CheY-like_superfamily"/>
</dbReference>
<feature type="modified residue" description="4-aspartylphosphate" evidence="4">
    <location>
        <position position="57"/>
    </location>
</feature>
<protein>
    <recommendedName>
        <fullName evidence="2">histidine kinase</fullName>
        <ecNumber evidence="2">2.7.13.3</ecNumber>
    </recommendedName>
</protein>
<dbReference type="Proteomes" id="UP000060487">
    <property type="component" value="Unassembled WGS sequence"/>
</dbReference>
<evidence type="ECO:0000259" key="5">
    <source>
        <dbReference type="PROSITE" id="PS50109"/>
    </source>
</evidence>
<dbReference type="InterPro" id="IPR001789">
    <property type="entry name" value="Sig_transdc_resp-reg_receiver"/>
</dbReference>
<dbReference type="SMART" id="SM00387">
    <property type="entry name" value="HATPase_c"/>
    <property type="match status" value="1"/>
</dbReference>
<evidence type="ECO:0000313" key="7">
    <source>
        <dbReference type="EMBL" id="KWT85885.1"/>
    </source>
</evidence>
<feature type="domain" description="Histidine kinase" evidence="5">
    <location>
        <begin position="166"/>
        <end position="387"/>
    </location>
</feature>
<dbReference type="SUPFAM" id="SSF47384">
    <property type="entry name" value="Homodimeric domain of signal transducing histidine kinase"/>
    <property type="match status" value="1"/>
</dbReference>
<evidence type="ECO:0000256" key="2">
    <source>
        <dbReference type="ARBA" id="ARBA00012438"/>
    </source>
</evidence>
<dbReference type="SMART" id="SM00448">
    <property type="entry name" value="REC"/>
    <property type="match status" value="1"/>
</dbReference>
<reference evidence="7 8" key="1">
    <citation type="submission" date="2015-11" db="EMBL/GenBank/DDBJ databases">
        <authorList>
            <person name="Lin W."/>
        </authorList>
    </citation>
    <scope>NUCLEOTIDE SEQUENCE [LARGE SCALE GENOMIC DNA]</scope>
    <source>
        <strain evidence="7 8">HCH-1</strain>
    </source>
</reference>
<evidence type="ECO:0000313" key="8">
    <source>
        <dbReference type="Proteomes" id="UP000060487"/>
    </source>
</evidence>
<dbReference type="EC" id="2.7.13.3" evidence="2"/>
<dbReference type="PANTHER" id="PTHR43547:SF2">
    <property type="entry name" value="HYBRID SIGNAL TRANSDUCTION HISTIDINE KINASE C"/>
    <property type="match status" value="1"/>
</dbReference>
<keyword evidence="7" id="KW-0418">Kinase</keyword>
<evidence type="ECO:0000259" key="6">
    <source>
        <dbReference type="PROSITE" id="PS50110"/>
    </source>
</evidence>
<dbReference type="PROSITE" id="PS50109">
    <property type="entry name" value="HIS_KIN"/>
    <property type="match status" value="1"/>
</dbReference>
<comment type="caution">
    <text evidence="7">The sequence shown here is derived from an EMBL/GenBank/DDBJ whole genome shotgun (WGS) entry which is preliminary data.</text>
</comment>
<dbReference type="GO" id="GO:0016301">
    <property type="term" value="F:kinase activity"/>
    <property type="evidence" value="ECO:0007669"/>
    <property type="project" value="UniProtKB-KW"/>
</dbReference>
<dbReference type="InterPro" id="IPR003594">
    <property type="entry name" value="HATPase_dom"/>
</dbReference>
<comment type="catalytic activity">
    <reaction evidence="1">
        <text>ATP + protein L-histidine = ADP + protein N-phospho-L-histidine.</text>
        <dbReference type="EC" id="2.7.13.3"/>
    </reaction>
</comment>
<dbReference type="InterPro" id="IPR004358">
    <property type="entry name" value="Sig_transdc_His_kin-like_C"/>
</dbReference>
<dbReference type="PANTHER" id="PTHR43547">
    <property type="entry name" value="TWO-COMPONENT HISTIDINE KINASE"/>
    <property type="match status" value="1"/>
</dbReference>
<keyword evidence="3 4" id="KW-0597">Phosphoprotein</keyword>
<dbReference type="RefSeq" id="WP_085052215.1">
    <property type="nucleotide sequence ID" value="NZ_LNQR01000058.1"/>
</dbReference>
<dbReference type="Gene3D" id="3.40.50.2300">
    <property type="match status" value="1"/>
</dbReference>
<evidence type="ECO:0000256" key="3">
    <source>
        <dbReference type="ARBA" id="ARBA00022553"/>
    </source>
</evidence>
<dbReference type="InterPro" id="IPR036890">
    <property type="entry name" value="HATPase_C_sf"/>
</dbReference>
<dbReference type="InterPro" id="IPR036097">
    <property type="entry name" value="HisK_dim/P_sf"/>
</dbReference>
<dbReference type="Gene3D" id="1.10.287.130">
    <property type="match status" value="1"/>
</dbReference>
<dbReference type="SUPFAM" id="SSF52172">
    <property type="entry name" value="CheY-like"/>
    <property type="match status" value="1"/>
</dbReference>
<dbReference type="Pfam" id="PF00072">
    <property type="entry name" value="Response_reg"/>
    <property type="match status" value="1"/>
</dbReference>
<dbReference type="Pfam" id="PF02518">
    <property type="entry name" value="HATPase_c"/>
    <property type="match status" value="1"/>
</dbReference>
<proteinExistence type="predicted"/>